<evidence type="ECO:0000256" key="2">
    <source>
        <dbReference type="ARBA" id="ARBA00022723"/>
    </source>
</evidence>
<dbReference type="Gene3D" id="1.10.760.10">
    <property type="entry name" value="Cytochrome c-like domain"/>
    <property type="match status" value="1"/>
</dbReference>
<dbReference type="InterPro" id="IPR032858">
    <property type="entry name" value="CcoP_N"/>
</dbReference>
<dbReference type="InterPro" id="IPR050597">
    <property type="entry name" value="Cytochrome_c_Oxidase_Subunit"/>
</dbReference>
<feature type="region of interest" description="Disordered" evidence="5">
    <location>
        <begin position="194"/>
        <end position="214"/>
    </location>
</feature>
<dbReference type="InterPro" id="IPR038414">
    <property type="entry name" value="CcoP_N_sf"/>
</dbReference>
<evidence type="ECO:0000256" key="6">
    <source>
        <dbReference type="SAM" id="Phobius"/>
    </source>
</evidence>
<feature type="compositionally biased region" description="Basic and acidic residues" evidence="5">
    <location>
        <begin position="203"/>
        <end position="214"/>
    </location>
</feature>
<dbReference type="GO" id="GO:0009055">
    <property type="term" value="F:electron transfer activity"/>
    <property type="evidence" value="ECO:0007669"/>
    <property type="project" value="InterPro"/>
</dbReference>
<dbReference type="GO" id="GO:0020037">
    <property type="term" value="F:heme binding"/>
    <property type="evidence" value="ECO:0007669"/>
    <property type="project" value="InterPro"/>
</dbReference>
<sequence>MSKNEQSFWSKLSQKLTKAKPIENEEDIMTDHDYDGIKELDNVLPPWWLAGFYITIAVGIFYYIMVFFTDKYDQKAEYERAVAEGNAAVEQYKKDNPELYDDANLEALTDPKDIQKGKELFASKTCTACHLEDGGGSIGPNLTDEYWVLGGGFKNIFNTISKGGRPGKGMIAWESTISQKERQQLASYILTLQGTTPANPKAPEGEIWKEGEGS</sequence>
<evidence type="ECO:0000256" key="3">
    <source>
        <dbReference type="ARBA" id="ARBA00023004"/>
    </source>
</evidence>
<dbReference type="PANTHER" id="PTHR33751:SF1">
    <property type="entry name" value="CBB3-TYPE CYTOCHROME C OXIDASE SUBUNIT FIXP"/>
    <property type="match status" value="1"/>
</dbReference>
<accession>A0A3N4NQP4</accession>
<evidence type="ECO:0000313" key="9">
    <source>
        <dbReference type="Proteomes" id="UP000270856"/>
    </source>
</evidence>
<dbReference type="Pfam" id="PF14715">
    <property type="entry name" value="FixP_N"/>
    <property type="match status" value="1"/>
</dbReference>
<dbReference type="AlphaFoldDB" id="A0A3N4NQP4"/>
<evidence type="ECO:0000256" key="5">
    <source>
        <dbReference type="SAM" id="MobiDB-lite"/>
    </source>
</evidence>
<organism evidence="8 9">
    <name type="scientific">Aureibaculum marinum</name>
    <dbReference type="NCBI Taxonomy" id="2487930"/>
    <lineage>
        <taxon>Bacteria</taxon>
        <taxon>Pseudomonadati</taxon>
        <taxon>Bacteroidota</taxon>
        <taxon>Flavobacteriia</taxon>
        <taxon>Flavobacteriales</taxon>
        <taxon>Flavobacteriaceae</taxon>
        <taxon>Aureibaculum</taxon>
    </lineage>
</organism>
<name>A0A3N4NQP4_9FLAO</name>
<dbReference type="PROSITE" id="PS51007">
    <property type="entry name" value="CYTC"/>
    <property type="match status" value="1"/>
</dbReference>
<protein>
    <submittedName>
        <fullName evidence="8">Cytochrome C oxidase subunit III</fullName>
    </submittedName>
</protein>
<dbReference type="SUPFAM" id="SSF46626">
    <property type="entry name" value="Cytochrome c"/>
    <property type="match status" value="1"/>
</dbReference>
<keyword evidence="1 4" id="KW-0349">Heme</keyword>
<evidence type="ECO:0000256" key="1">
    <source>
        <dbReference type="ARBA" id="ARBA00022617"/>
    </source>
</evidence>
<dbReference type="GO" id="GO:0046872">
    <property type="term" value="F:metal ion binding"/>
    <property type="evidence" value="ECO:0007669"/>
    <property type="project" value="UniProtKB-KW"/>
</dbReference>
<keyword evidence="6" id="KW-1133">Transmembrane helix</keyword>
<keyword evidence="6" id="KW-0472">Membrane</keyword>
<dbReference type="OrthoDB" id="9811281at2"/>
<dbReference type="Pfam" id="PF13442">
    <property type="entry name" value="Cytochrome_CBB3"/>
    <property type="match status" value="1"/>
</dbReference>
<evidence type="ECO:0000256" key="4">
    <source>
        <dbReference type="PROSITE-ProRule" id="PRU00433"/>
    </source>
</evidence>
<dbReference type="RefSeq" id="WP_123897016.1">
    <property type="nucleotide sequence ID" value="NZ_RPFJ01000006.1"/>
</dbReference>
<keyword evidence="9" id="KW-1185">Reference proteome</keyword>
<dbReference type="Gene3D" id="6.10.280.130">
    <property type="match status" value="1"/>
</dbReference>
<evidence type="ECO:0000259" key="7">
    <source>
        <dbReference type="PROSITE" id="PS51007"/>
    </source>
</evidence>
<keyword evidence="6" id="KW-0812">Transmembrane</keyword>
<comment type="caution">
    <text evidence="8">The sequence shown here is derived from an EMBL/GenBank/DDBJ whole genome shotgun (WGS) entry which is preliminary data.</text>
</comment>
<feature type="transmembrane region" description="Helical" evidence="6">
    <location>
        <begin position="47"/>
        <end position="68"/>
    </location>
</feature>
<evidence type="ECO:0000313" key="8">
    <source>
        <dbReference type="EMBL" id="RPD98702.1"/>
    </source>
</evidence>
<dbReference type="PANTHER" id="PTHR33751">
    <property type="entry name" value="CBB3-TYPE CYTOCHROME C OXIDASE SUBUNIT FIXP"/>
    <property type="match status" value="1"/>
</dbReference>
<dbReference type="InterPro" id="IPR036909">
    <property type="entry name" value="Cyt_c-like_dom_sf"/>
</dbReference>
<dbReference type="InterPro" id="IPR009056">
    <property type="entry name" value="Cyt_c-like_dom"/>
</dbReference>
<proteinExistence type="predicted"/>
<feature type="domain" description="Cytochrome c" evidence="7">
    <location>
        <begin position="112"/>
        <end position="193"/>
    </location>
</feature>
<gene>
    <name evidence="8" type="ORF">EGM88_05800</name>
</gene>
<keyword evidence="2 4" id="KW-0479">Metal-binding</keyword>
<keyword evidence="3 4" id="KW-0408">Iron</keyword>
<dbReference type="EMBL" id="RPFJ01000006">
    <property type="protein sequence ID" value="RPD98702.1"/>
    <property type="molecule type" value="Genomic_DNA"/>
</dbReference>
<dbReference type="Proteomes" id="UP000270856">
    <property type="component" value="Unassembled WGS sequence"/>
</dbReference>
<reference evidence="8 9" key="1">
    <citation type="submission" date="2018-11" db="EMBL/GenBank/DDBJ databases">
        <title>Aureibaculum marinum gen. nov., sp. nov., a member of the family Flavobacteriaceae isolated from the Bohai Sea.</title>
        <authorList>
            <person name="Ji X."/>
        </authorList>
    </citation>
    <scope>NUCLEOTIDE SEQUENCE [LARGE SCALE GENOMIC DNA]</scope>
    <source>
        <strain evidence="8 9">BH-SD17</strain>
    </source>
</reference>